<comment type="caution">
    <text evidence="6">The sequence shown here is derived from an EMBL/GenBank/DDBJ whole genome shotgun (WGS) entry which is preliminary data.</text>
</comment>
<proteinExistence type="predicted"/>
<evidence type="ECO:0000256" key="1">
    <source>
        <dbReference type="ARBA" id="ARBA00004273"/>
    </source>
</evidence>
<evidence type="ECO:0000256" key="5">
    <source>
        <dbReference type="SAM" id="Phobius"/>
    </source>
</evidence>
<dbReference type="OrthoDB" id="5511599at2759"/>
<feature type="transmembrane region" description="Helical" evidence="5">
    <location>
        <begin position="26"/>
        <end position="50"/>
    </location>
</feature>
<evidence type="ECO:0000256" key="2">
    <source>
        <dbReference type="ARBA" id="ARBA00022792"/>
    </source>
</evidence>
<feature type="non-terminal residue" evidence="6">
    <location>
        <position position="70"/>
    </location>
</feature>
<sequence length="70" mass="7742">MINVLVNRPNHSSTKPVYLRLPRSQLYLTGYLALFGVGLLGTTGGLYSLIKASHKSYRAMMMAVLIISFP</sequence>
<keyword evidence="5" id="KW-1133">Transmembrane helix</keyword>
<name>X8J3R1_9AGAM</name>
<dbReference type="AlphaFoldDB" id="X8J3R1"/>
<comment type="subcellular location">
    <subcellularLocation>
        <location evidence="1">Mitochondrion inner membrane</location>
    </subcellularLocation>
</comment>
<dbReference type="GO" id="GO:0005743">
    <property type="term" value="C:mitochondrial inner membrane"/>
    <property type="evidence" value="ECO:0007669"/>
    <property type="project" value="UniProtKB-SubCell"/>
</dbReference>
<dbReference type="Pfam" id="PF02238">
    <property type="entry name" value="COX7a"/>
    <property type="match status" value="1"/>
</dbReference>
<keyword evidence="3" id="KW-0496">Mitochondrion</keyword>
<dbReference type="InterPro" id="IPR039297">
    <property type="entry name" value="COX7a"/>
</dbReference>
<evidence type="ECO:0000256" key="3">
    <source>
        <dbReference type="ARBA" id="ARBA00023128"/>
    </source>
</evidence>
<keyword evidence="2" id="KW-0999">Mitochondrion inner membrane</keyword>
<gene>
    <name evidence="6" type="ORF">RSOL_165740</name>
</gene>
<organism evidence="6 7">
    <name type="scientific">Rhizoctonia solani AG-3 Rhs1AP</name>
    <dbReference type="NCBI Taxonomy" id="1086054"/>
    <lineage>
        <taxon>Eukaryota</taxon>
        <taxon>Fungi</taxon>
        <taxon>Dikarya</taxon>
        <taxon>Basidiomycota</taxon>
        <taxon>Agaricomycotina</taxon>
        <taxon>Agaricomycetes</taxon>
        <taxon>Cantharellales</taxon>
        <taxon>Ceratobasidiaceae</taxon>
        <taxon>Rhizoctonia</taxon>
    </lineage>
</organism>
<evidence type="ECO:0000313" key="7">
    <source>
        <dbReference type="Proteomes" id="UP000030108"/>
    </source>
</evidence>
<keyword evidence="5 6" id="KW-0812">Transmembrane</keyword>
<protein>
    <submittedName>
        <fullName evidence="6">Transmembrane protein, putative</fullName>
    </submittedName>
</protein>
<evidence type="ECO:0000256" key="4">
    <source>
        <dbReference type="ARBA" id="ARBA00023136"/>
    </source>
</evidence>
<accession>X8J3R1</accession>
<dbReference type="EMBL" id="JATN01000322">
    <property type="protein sequence ID" value="EUC56174.1"/>
    <property type="molecule type" value="Genomic_DNA"/>
</dbReference>
<reference evidence="7" key="1">
    <citation type="journal article" date="2014" name="Genome Announc.">
        <title>Draft genome sequence of the plant-pathogenic soil fungus Rhizoctonia solani anastomosis group 3 strain Rhs1AP.</title>
        <authorList>
            <person name="Cubeta M.A."/>
            <person name="Thomas E."/>
            <person name="Dean R.A."/>
            <person name="Jabaji S."/>
            <person name="Neate S.M."/>
            <person name="Tavantzis S."/>
            <person name="Toda T."/>
            <person name="Vilgalys R."/>
            <person name="Bharathan N."/>
            <person name="Fedorova-Abrams N."/>
            <person name="Pakala S.B."/>
            <person name="Pakala S.M."/>
            <person name="Zafar N."/>
            <person name="Joardar V."/>
            <person name="Losada L."/>
            <person name="Nierman W.C."/>
        </authorList>
    </citation>
    <scope>NUCLEOTIDE SEQUENCE [LARGE SCALE GENOMIC DNA]</scope>
    <source>
        <strain evidence="7">AG-3</strain>
    </source>
</reference>
<keyword evidence="4 5" id="KW-0472">Membrane</keyword>
<evidence type="ECO:0000313" key="6">
    <source>
        <dbReference type="EMBL" id="EUC56174.1"/>
    </source>
</evidence>
<dbReference type="Proteomes" id="UP000030108">
    <property type="component" value="Unassembled WGS sequence"/>
</dbReference>